<feature type="transmembrane region" description="Helical" evidence="14">
    <location>
        <begin position="90"/>
        <end position="108"/>
    </location>
</feature>
<dbReference type="EMBL" id="CYRX01000026">
    <property type="protein sequence ID" value="CUH60577.1"/>
    <property type="molecule type" value="Genomic_DNA"/>
</dbReference>
<evidence type="ECO:0000256" key="3">
    <source>
        <dbReference type="ARBA" id="ARBA00006501"/>
    </source>
</evidence>
<comment type="subunit">
    <text evidence="14">Homodimer.</text>
</comment>
<evidence type="ECO:0000256" key="10">
    <source>
        <dbReference type="ARBA" id="ARBA00023002"/>
    </source>
</evidence>
<dbReference type="RefSeq" id="WP_058123517.1">
    <property type="nucleotide sequence ID" value="NZ_CYRX01000026.1"/>
</dbReference>
<dbReference type="HAMAP" id="MF_02239">
    <property type="entry name" value="HemJ"/>
    <property type="match status" value="1"/>
</dbReference>
<evidence type="ECO:0000313" key="17">
    <source>
        <dbReference type="Proteomes" id="UP000051298"/>
    </source>
</evidence>
<dbReference type="GO" id="GO:0046872">
    <property type="term" value="F:metal ion binding"/>
    <property type="evidence" value="ECO:0007669"/>
    <property type="project" value="UniProtKB-UniRule"/>
</dbReference>
<keyword evidence="12 14" id="KW-0472">Membrane</keyword>
<proteinExistence type="inferred from homology"/>
<feature type="binding site" description="axial binding residue" evidence="14">
    <location>
        <position position="16"/>
    </location>
    <ligand>
        <name>heme</name>
        <dbReference type="ChEBI" id="CHEBI:30413"/>
    </ligand>
    <ligandPart>
        <name>Fe</name>
        <dbReference type="ChEBI" id="CHEBI:18248"/>
    </ligandPart>
</feature>
<gene>
    <name evidence="16" type="ORF">THS5294_01872</name>
</gene>
<dbReference type="AlphaFoldDB" id="A0A0P1EZT4"/>
<evidence type="ECO:0000256" key="12">
    <source>
        <dbReference type="ARBA" id="ARBA00023136"/>
    </source>
</evidence>
<keyword evidence="11 14" id="KW-0408">Iron</keyword>
<comment type="catalytic activity">
    <reaction evidence="13 14 15">
        <text>protoporphyrinogen IX + 3 A = protoporphyrin IX + 3 AH2</text>
        <dbReference type="Rhea" id="RHEA:62000"/>
        <dbReference type="ChEBI" id="CHEBI:13193"/>
        <dbReference type="ChEBI" id="CHEBI:17499"/>
        <dbReference type="ChEBI" id="CHEBI:57306"/>
        <dbReference type="ChEBI" id="CHEBI:57307"/>
    </reaction>
</comment>
<comment type="cofactor">
    <cofactor evidence="14 15">
        <name>heme b</name>
        <dbReference type="ChEBI" id="CHEBI:60344"/>
    </cofactor>
    <text evidence="14 15">Binds 1 heme b (iron(II)-protoporphyrin IX) group per subunit.</text>
</comment>
<keyword evidence="7 14" id="KW-0812">Transmembrane</keyword>
<feature type="binding site" description="axial binding residue" evidence="14">
    <location>
        <position position="94"/>
    </location>
    <ligand>
        <name>heme</name>
        <dbReference type="ChEBI" id="CHEBI:30413"/>
    </ligand>
    <ligandPart>
        <name>Fe</name>
        <dbReference type="ChEBI" id="CHEBI:18248"/>
    </ligandPart>
</feature>
<name>A0A0P1EZT4_9RHOB</name>
<evidence type="ECO:0000256" key="15">
    <source>
        <dbReference type="PIRNR" id="PIRNR004638"/>
    </source>
</evidence>
<comment type="pathway">
    <text evidence="2 14 15">Porphyrin-containing compound metabolism; protoporphyrin-IX biosynthesis; protoporphyrin-IX from protoporphyrinogen-IX: step 1/1.</text>
</comment>
<evidence type="ECO:0000256" key="14">
    <source>
        <dbReference type="HAMAP-Rule" id="MF_02239"/>
    </source>
</evidence>
<evidence type="ECO:0000256" key="5">
    <source>
        <dbReference type="ARBA" id="ARBA00022475"/>
    </source>
</evidence>
<sequence>MIDFLAAAYPWTKSLHVISVIAWMAGLFYLPRLFVYHVEKVGQNGETTELFQTMERRLLKAIMNPAMIASWVFGIALISTPGVVDWAAAWPYAKFAAIIGMTWFHMWCGARRKDLMVEGVQRSGRHYRLMNEVPTVLLIVIVISVIARPF</sequence>
<evidence type="ECO:0000256" key="11">
    <source>
        <dbReference type="ARBA" id="ARBA00023004"/>
    </source>
</evidence>
<dbReference type="STRING" id="266809.PM03_13595"/>
<dbReference type="GO" id="GO:0006782">
    <property type="term" value="P:protoporphyrinogen IX biosynthetic process"/>
    <property type="evidence" value="ECO:0007669"/>
    <property type="project" value="UniProtKB-UniRule"/>
</dbReference>
<accession>A0A0P1EZT4</accession>
<keyword evidence="8 14" id="KW-0479">Metal-binding</keyword>
<reference evidence="16 17" key="1">
    <citation type="submission" date="2015-09" db="EMBL/GenBank/DDBJ databases">
        <authorList>
            <consortium name="Swine Surveillance"/>
        </authorList>
    </citation>
    <scope>NUCLEOTIDE SEQUENCE [LARGE SCALE GENOMIC DNA]</scope>
    <source>
        <strain evidence="16 17">CECT 5294</strain>
    </source>
</reference>
<comment type="function">
    <text evidence="14 15">Catalyzes the oxidation of protoporphyrinogen IX to protoporphyrin IX.</text>
</comment>
<dbReference type="GO" id="GO:0070818">
    <property type="term" value="F:protoporphyrinogen oxidase activity"/>
    <property type="evidence" value="ECO:0007669"/>
    <property type="project" value="UniProtKB-UniRule"/>
</dbReference>
<comment type="subcellular location">
    <subcellularLocation>
        <location evidence="1 14">Cell membrane</location>
        <topology evidence="1 14">Multi-pass membrane protein</topology>
    </subcellularLocation>
</comment>
<evidence type="ECO:0000256" key="8">
    <source>
        <dbReference type="ARBA" id="ARBA00022723"/>
    </source>
</evidence>
<dbReference type="UniPathway" id="UPA00251">
    <property type="reaction ID" value="UER00324"/>
</dbReference>
<organism evidence="16 17">
    <name type="scientific">Thalassobacter stenotrophicus</name>
    <dbReference type="NCBI Taxonomy" id="266809"/>
    <lineage>
        <taxon>Bacteria</taxon>
        <taxon>Pseudomonadati</taxon>
        <taxon>Pseudomonadota</taxon>
        <taxon>Alphaproteobacteria</taxon>
        <taxon>Rhodobacterales</taxon>
        <taxon>Roseobacteraceae</taxon>
        <taxon>Thalassobacter</taxon>
    </lineage>
</organism>
<dbReference type="Pfam" id="PF03653">
    <property type="entry name" value="UPF0093"/>
    <property type="match status" value="1"/>
</dbReference>
<keyword evidence="6 14" id="KW-0349">Heme</keyword>
<evidence type="ECO:0000256" key="1">
    <source>
        <dbReference type="ARBA" id="ARBA00004651"/>
    </source>
</evidence>
<feature type="transmembrane region" description="Helical" evidence="14">
    <location>
        <begin position="129"/>
        <end position="147"/>
    </location>
</feature>
<dbReference type="Proteomes" id="UP000051298">
    <property type="component" value="Unassembled WGS sequence"/>
</dbReference>
<dbReference type="EC" id="1.3.99.-" evidence="14 15"/>
<evidence type="ECO:0000256" key="9">
    <source>
        <dbReference type="ARBA" id="ARBA00022989"/>
    </source>
</evidence>
<feature type="transmembrane region" description="Helical" evidence="14">
    <location>
        <begin position="58"/>
        <end position="78"/>
    </location>
</feature>
<dbReference type="eggNOG" id="COG1981">
    <property type="taxonomic scope" value="Bacteria"/>
</dbReference>
<evidence type="ECO:0000313" key="16">
    <source>
        <dbReference type="EMBL" id="CUH60577.1"/>
    </source>
</evidence>
<protein>
    <recommendedName>
        <fullName evidence="4 14">Protoporphyrinogen IX oxidase</fullName>
        <shortName evidence="14">PPO</shortName>
        <ecNumber evidence="14 15">1.3.99.-</ecNumber>
    </recommendedName>
</protein>
<keyword evidence="10 14" id="KW-0560">Oxidoreductase</keyword>
<dbReference type="GO" id="GO:0005886">
    <property type="term" value="C:plasma membrane"/>
    <property type="evidence" value="ECO:0007669"/>
    <property type="project" value="UniProtKB-SubCell"/>
</dbReference>
<evidence type="ECO:0000256" key="2">
    <source>
        <dbReference type="ARBA" id="ARBA00005073"/>
    </source>
</evidence>
<evidence type="ECO:0000256" key="6">
    <source>
        <dbReference type="ARBA" id="ARBA00022617"/>
    </source>
</evidence>
<keyword evidence="9 14" id="KW-1133">Transmembrane helix</keyword>
<dbReference type="PIRSF" id="PIRSF004638">
    <property type="entry name" value="UCP004638"/>
    <property type="match status" value="1"/>
</dbReference>
<dbReference type="PANTHER" id="PTHR40255:SF1">
    <property type="entry name" value="PROTOPORPHYRINOGEN IX OXIDASE"/>
    <property type="match status" value="1"/>
</dbReference>
<evidence type="ECO:0000256" key="4">
    <source>
        <dbReference type="ARBA" id="ARBA00017504"/>
    </source>
</evidence>
<evidence type="ECO:0000256" key="13">
    <source>
        <dbReference type="ARBA" id="ARBA00048390"/>
    </source>
</evidence>
<dbReference type="NCBIfam" id="TIGR00701">
    <property type="entry name" value="protoporphyrinogen oxidase HemJ"/>
    <property type="match status" value="1"/>
</dbReference>
<dbReference type="InterPro" id="IPR005265">
    <property type="entry name" value="HemJ-like"/>
</dbReference>
<keyword evidence="5 14" id="KW-1003">Cell membrane</keyword>
<feature type="transmembrane region" description="Helical" evidence="14">
    <location>
        <begin position="20"/>
        <end position="38"/>
    </location>
</feature>
<evidence type="ECO:0000256" key="7">
    <source>
        <dbReference type="ARBA" id="ARBA00022692"/>
    </source>
</evidence>
<comment type="similarity">
    <text evidence="3 14 15">Belongs to the HemJ family.</text>
</comment>
<dbReference type="PANTHER" id="PTHR40255">
    <property type="entry name" value="UPF0093 MEMBRANE PROTEIN SLR1790"/>
    <property type="match status" value="1"/>
</dbReference>